<protein>
    <submittedName>
        <fullName evidence="1">Uncharacterized protein</fullName>
    </submittedName>
</protein>
<dbReference type="Proteomes" id="UP001201549">
    <property type="component" value="Unassembled WGS sequence"/>
</dbReference>
<reference evidence="2" key="2">
    <citation type="submission" date="2023-07" db="EMBL/GenBank/DDBJ databases">
        <title>Shewanella mangrovi sp. nov., an acetaldehyde- degrading bacterium isolated from mangrove sediment.</title>
        <authorList>
            <person name="Liu Y."/>
        </authorList>
    </citation>
    <scope>NUCLEOTIDE SEQUENCE [LARGE SCALE GENOMIC DNA]</scope>
    <source>
        <strain evidence="2">C32</strain>
    </source>
</reference>
<gene>
    <name evidence="1" type="ORF">L9G74_21350</name>
</gene>
<feature type="non-terminal residue" evidence="1">
    <location>
        <position position="62"/>
    </location>
</feature>
<reference evidence="1 2" key="1">
    <citation type="submission" date="2022-02" db="EMBL/GenBank/DDBJ databases">
        <authorList>
            <person name="Zhuang L."/>
        </authorList>
    </citation>
    <scope>NUCLEOTIDE SEQUENCE [LARGE SCALE GENOMIC DNA]</scope>
    <source>
        <strain evidence="1 2">C32</strain>
    </source>
</reference>
<evidence type="ECO:0000313" key="2">
    <source>
        <dbReference type="Proteomes" id="UP001201549"/>
    </source>
</evidence>
<accession>A0ABT2FRK4</accession>
<dbReference type="RefSeq" id="WP_238898792.1">
    <property type="nucleotide sequence ID" value="NZ_JAKOGG010000500.1"/>
</dbReference>
<sequence>MTTPLSQFPKPEAEQYKAQRKLFLVPNFAFPRDAPDELRQLLDRYWSEVREHIDNLERSLGT</sequence>
<name>A0ABT2FRK4_9GAMM</name>
<organism evidence="1 2">
    <name type="scientific">Shewanella electrica</name>
    <dbReference type="NCBI Taxonomy" id="515560"/>
    <lineage>
        <taxon>Bacteria</taxon>
        <taxon>Pseudomonadati</taxon>
        <taxon>Pseudomonadota</taxon>
        <taxon>Gammaproteobacteria</taxon>
        <taxon>Alteromonadales</taxon>
        <taxon>Shewanellaceae</taxon>
        <taxon>Shewanella</taxon>
    </lineage>
</organism>
<dbReference type="EMBL" id="JAKOGG010000500">
    <property type="protein sequence ID" value="MCS4558969.1"/>
    <property type="molecule type" value="Genomic_DNA"/>
</dbReference>
<comment type="caution">
    <text evidence="1">The sequence shown here is derived from an EMBL/GenBank/DDBJ whole genome shotgun (WGS) entry which is preliminary data.</text>
</comment>
<keyword evidence="2" id="KW-1185">Reference proteome</keyword>
<evidence type="ECO:0000313" key="1">
    <source>
        <dbReference type="EMBL" id="MCS4558969.1"/>
    </source>
</evidence>
<proteinExistence type="predicted"/>